<dbReference type="PROSITE" id="PS50280">
    <property type="entry name" value="SET"/>
    <property type="match status" value="1"/>
</dbReference>
<evidence type="ECO:0000313" key="4">
    <source>
        <dbReference type="Proteomes" id="UP000000559"/>
    </source>
</evidence>
<dbReference type="PANTHER" id="PTHR12197">
    <property type="entry name" value="HISTONE-LYSINE N-METHYLTRANSFERASE SMYD"/>
    <property type="match status" value="1"/>
</dbReference>
<proteinExistence type="predicted"/>
<reference evidence="3 4" key="2">
    <citation type="journal article" date="2007" name="Genome Biol.">
        <title>Assembly of the Candida albicans genome into sixteen supercontigs aligned on the eight chromosomes.</title>
        <authorList>
            <person name="van het Hoog M."/>
            <person name="Rast T.J."/>
            <person name="Martchenko M."/>
            <person name="Grindle S."/>
            <person name="Dignard D."/>
            <person name="Hogues H."/>
            <person name="Cuomo C."/>
            <person name="Berriman M."/>
            <person name="Scherer S."/>
            <person name="Magee B.B."/>
            <person name="Whiteway M."/>
            <person name="Chibana H."/>
            <person name="Nantel A."/>
            <person name="Magee P.T."/>
        </authorList>
    </citation>
    <scope>GENOME REANNOTATION</scope>
    <source>
        <strain evidence="4">SC5314 / ATCC MYA-2876</strain>
    </source>
</reference>
<reference evidence="3 4" key="1">
    <citation type="journal article" date="2004" name="Proc. Natl. Acad. Sci. U.S.A.">
        <title>The diploid genome sequence of Candida albicans.</title>
        <authorList>
            <person name="Jones T."/>
            <person name="Federspiel N.A."/>
            <person name="Chibana H."/>
            <person name="Dungan J."/>
            <person name="Kalman S."/>
            <person name="Magee B.B."/>
            <person name="Newport G."/>
            <person name="Thorstenson Y.R."/>
            <person name="Agabian N."/>
            <person name="Magee P.T."/>
            <person name="Davis R.W."/>
            <person name="Scherer S."/>
        </authorList>
    </citation>
    <scope>NUCLEOTIDE SEQUENCE [LARGE SCALE GENOMIC DNA]</scope>
    <source>
        <strain evidence="4">SC5314 / ATCC MYA-2876</strain>
    </source>
</reference>
<keyword evidence="4" id="KW-1185">Reference proteome</keyword>
<dbReference type="InterPro" id="IPR046341">
    <property type="entry name" value="SET_dom_sf"/>
</dbReference>
<dbReference type="Pfam" id="PF00856">
    <property type="entry name" value="SET"/>
    <property type="match status" value="1"/>
</dbReference>
<gene>
    <name evidence="3" type="ordered locus">CAALFM_CR06100CA</name>
    <name evidence="2" type="ordered locus">orf19.11344</name>
</gene>
<dbReference type="STRING" id="237561.A0A1D8PT54"/>
<protein>
    <recommendedName>
        <fullName evidence="1">SET domain-containing protein</fullName>
    </recommendedName>
</protein>
<accession>A0A1D8PT54</accession>
<dbReference type="GO" id="GO:0005634">
    <property type="term" value="C:nucleus"/>
    <property type="evidence" value="ECO:0000318"/>
    <property type="project" value="GO_Central"/>
</dbReference>
<organism evidence="3 4">
    <name type="scientific">Candida albicans (strain SC5314 / ATCC MYA-2876)</name>
    <name type="common">Yeast</name>
    <dbReference type="NCBI Taxonomy" id="237561"/>
    <lineage>
        <taxon>Eukaryota</taxon>
        <taxon>Fungi</taxon>
        <taxon>Dikarya</taxon>
        <taxon>Ascomycota</taxon>
        <taxon>Saccharomycotina</taxon>
        <taxon>Pichiomycetes</taxon>
        <taxon>Debaryomycetaceae</taxon>
        <taxon>Candida/Lodderomyces clade</taxon>
        <taxon>Candida</taxon>
    </lineage>
</organism>
<sequence length="630" mass="73331">MSTQTDILITYQLTSNSIESLKSVDESEYWKRKLIELLLTRSIHIFPNDENSTQIVYDQISNNRISIFGQKDHPGKRGILSKSYTISGSVLLTINPLAAYYHDRAKQPEFIVKFEKVLQPYITTYTKTLNQYEKGLTYLIIRVFLAYLYDDEFHKKIPNLCTHQKEIRFDIGKRHFSDKLKLGIVSSIKDFLIGHEIGLTLFKKNLIKVSKKNWKFIDDLVAIVFINYFTLFNYQRQELGIALDPDFALINHSCIPNCCQITNDCNEFQIVSTLPINNGEELTVTYVSLGMPREIRQFELFSQFYFRCSCSLCVLDYDPFFCIQCNKCGNKVKSPSFKLILTSPNLIMRQHLCTICLNNLNQSIYPKNIKIRNFFMSLVIFSSNGLSFNDQDYYRYLSKEFVSYIERFTSQELIRMLVDGIHQFEIPEIRTNLVKELMDVVIQDKAFPMYSFPFSIIIRELDLADSGRRIKSSKDAIDRLRIKQQRLFGVDIPSDLSSMLAFDNCLFLDMADLLFDIIRFIINSDLNPQTDSILGLFNGNSLGVFCQCAFYFYKQVKSIFSEEEIEDKLIEIMEIYDSWVLNHKLTLSECLKALFELANLNNIVVSDNKMSVKNAMGDIVDFRMDRDDFI</sequence>
<dbReference type="AlphaFoldDB" id="A0A1D8PT54"/>
<dbReference type="CGD" id="CAL0000183435">
    <property type="gene designation" value="orf19.11344"/>
</dbReference>
<name>A0A1D8PT54_CANAL</name>
<dbReference type="InParanoid" id="A0A1D8PT54"/>
<dbReference type="GeneID" id="3644842"/>
<dbReference type="Gene3D" id="2.170.270.10">
    <property type="entry name" value="SET domain"/>
    <property type="match status" value="1"/>
</dbReference>
<evidence type="ECO:0000259" key="1">
    <source>
        <dbReference type="PROSITE" id="PS50280"/>
    </source>
</evidence>
<dbReference type="SUPFAM" id="SSF82199">
    <property type="entry name" value="SET domain"/>
    <property type="match status" value="1"/>
</dbReference>
<dbReference type="InterPro" id="IPR001214">
    <property type="entry name" value="SET_dom"/>
</dbReference>
<dbReference type="CDD" id="cd20071">
    <property type="entry name" value="SET_SMYD"/>
    <property type="match status" value="1"/>
</dbReference>
<dbReference type="RefSeq" id="XP_713490.2">
    <property type="nucleotide sequence ID" value="XM_708397.2"/>
</dbReference>
<dbReference type="EMBL" id="CP017630">
    <property type="protein sequence ID" value="AOW31321.1"/>
    <property type="molecule type" value="Genomic_DNA"/>
</dbReference>
<dbReference type="Proteomes" id="UP000000559">
    <property type="component" value="Chromosome R"/>
</dbReference>
<dbReference type="OrthoDB" id="5945798at2759"/>
<dbReference type="eggNOG" id="KOG2084">
    <property type="taxonomic scope" value="Eukaryota"/>
</dbReference>
<dbReference type="PANTHER" id="PTHR12197:SF251">
    <property type="entry name" value="EG:BACR7C10.4 PROTEIN"/>
    <property type="match status" value="1"/>
</dbReference>
<dbReference type="InterPro" id="IPR050869">
    <property type="entry name" value="H3K4_H4K5_MeTrfase"/>
</dbReference>
<feature type="domain" description="SET" evidence="1">
    <location>
        <begin position="180"/>
        <end position="287"/>
    </location>
</feature>
<evidence type="ECO:0000313" key="2">
    <source>
        <dbReference type="CGD" id="CAL0000183435"/>
    </source>
</evidence>
<reference evidence="3 4" key="3">
    <citation type="journal article" date="2013" name="Genome Biol.">
        <title>Assembly of a phased diploid Candida albicans genome facilitates allele-specific measurements and provides a simple model for repeat and indel structure.</title>
        <authorList>
            <person name="Muzzey D."/>
            <person name="Schwartz K."/>
            <person name="Weissman J.S."/>
            <person name="Sherlock G."/>
        </authorList>
    </citation>
    <scope>NUCLEOTIDE SEQUENCE [LARGE SCALE GENOMIC DNA]</scope>
    <source>
        <strain evidence="4">SC5314 / ATCC MYA-2876</strain>
    </source>
</reference>
<dbReference type="VEuPathDB" id="FungiDB:CR_06100C_A"/>
<dbReference type="KEGG" id="cal:CAALFM_CR06100CA"/>
<evidence type="ECO:0000313" key="3">
    <source>
        <dbReference type="EMBL" id="AOW31321.1"/>
    </source>
</evidence>
<dbReference type="SMR" id="A0A1D8PT54"/>